<dbReference type="EMBL" id="JAUSUZ010000001">
    <property type="protein sequence ID" value="MDQ0370828.1"/>
    <property type="molecule type" value="Genomic_DNA"/>
</dbReference>
<evidence type="ECO:0000313" key="1">
    <source>
        <dbReference type="EMBL" id="MDQ0370828.1"/>
    </source>
</evidence>
<dbReference type="Pfam" id="PF07070">
    <property type="entry name" value="Spo0M"/>
    <property type="match status" value="1"/>
</dbReference>
<protein>
    <submittedName>
        <fullName evidence="1">Uncharacterized protein</fullName>
    </submittedName>
</protein>
<comment type="caution">
    <text evidence="1">The sequence shown here is derived from an EMBL/GenBank/DDBJ whole genome shotgun (WGS) entry which is preliminary data.</text>
</comment>
<proteinExistence type="predicted"/>
<dbReference type="RefSeq" id="WP_307247105.1">
    <property type="nucleotide sequence ID" value="NZ_JAUSUZ010000001.1"/>
</dbReference>
<gene>
    <name evidence="1" type="ORF">J2S42_007497</name>
</gene>
<keyword evidence="2" id="KW-1185">Reference proteome</keyword>
<dbReference type="AlphaFoldDB" id="A0AAE3W6I3"/>
<reference evidence="1 2" key="1">
    <citation type="submission" date="2023-07" db="EMBL/GenBank/DDBJ databases">
        <title>Sequencing the genomes of 1000 actinobacteria strains.</title>
        <authorList>
            <person name="Klenk H.-P."/>
        </authorList>
    </citation>
    <scope>NUCLEOTIDE SEQUENCE [LARGE SCALE GENOMIC DNA]</scope>
    <source>
        <strain evidence="1 2">DSM 44709</strain>
    </source>
</reference>
<evidence type="ECO:0000313" key="2">
    <source>
        <dbReference type="Proteomes" id="UP001240236"/>
    </source>
</evidence>
<dbReference type="Proteomes" id="UP001240236">
    <property type="component" value="Unassembled WGS sequence"/>
</dbReference>
<dbReference type="InterPro" id="IPR009776">
    <property type="entry name" value="Spore_0_M"/>
</dbReference>
<name>A0AAE3W6I3_9ACTN</name>
<organism evidence="1 2">
    <name type="scientific">Catenuloplanes indicus</name>
    <dbReference type="NCBI Taxonomy" id="137267"/>
    <lineage>
        <taxon>Bacteria</taxon>
        <taxon>Bacillati</taxon>
        <taxon>Actinomycetota</taxon>
        <taxon>Actinomycetes</taxon>
        <taxon>Micromonosporales</taxon>
        <taxon>Micromonosporaceae</taxon>
        <taxon>Catenuloplanes</taxon>
    </lineage>
</organism>
<accession>A0AAE3W6I3</accession>
<sequence length="122" mass="13220">MQERILDAFARLDFGFVAADLERGRLSGVAQTLPSYQEIEFRAAPRYAHGDADRVDFTAVVDGWMREAAARMPATGGHHYAEHHEDDGPGWGGVALGAAGGLAAGLVADEVFEEIFEDEEED</sequence>